<accession>A0A1H4RD94</accession>
<dbReference type="EMBL" id="FNTB01000001">
    <property type="protein sequence ID" value="SEC29872.1"/>
    <property type="molecule type" value="Genomic_DNA"/>
</dbReference>
<protein>
    <submittedName>
        <fullName evidence="2">DNA polymerase V</fullName>
    </submittedName>
</protein>
<dbReference type="Pfam" id="PF00717">
    <property type="entry name" value="Peptidase_S24"/>
    <property type="match status" value="1"/>
</dbReference>
<sequence>MNNLEISLIKKSENSHRVKRPTQTGFSSPATHYAEPRIDLNEVLVTNSSATFFIRVVDDEHNEVGINTNDVLIVDKSITPKRNQLVLATVEDSFTIIKIDETSLSELNIWGTITYIIKSTL</sequence>
<reference evidence="2 3" key="1">
    <citation type="submission" date="2016-10" db="EMBL/GenBank/DDBJ databases">
        <authorList>
            <person name="de Groot N.N."/>
        </authorList>
    </citation>
    <scope>NUCLEOTIDE SEQUENCE [LARGE SCALE GENOMIC DNA]</scope>
    <source>
        <strain evidence="2 3">MAR_2009_71</strain>
    </source>
</reference>
<evidence type="ECO:0000259" key="1">
    <source>
        <dbReference type="Pfam" id="PF00717"/>
    </source>
</evidence>
<dbReference type="Proteomes" id="UP000183038">
    <property type="component" value="Unassembled WGS sequence"/>
</dbReference>
<dbReference type="InterPro" id="IPR015927">
    <property type="entry name" value="Peptidase_S24_S26A/B/C"/>
</dbReference>
<dbReference type="SUPFAM" id="SSF51306">
    <property type="entry name" value="LexA/Signal peptidase"/>
    <property type="match status" value="1"/>
</dbReference>
<dbReference type="InterPro" id="IPR036286">
    <property type="entry name" value="LexA/Signal_pep-like_sf"/>
</dbReference>
<proteinExistence type="predicted"/>
<organism evidence="2 3">
    <name type="scientific">Maribacter dokdonensis</name>
    <dbReference type="NCBI Taxonomy" id="320912"/>
    <lineage>
        <taxon>Bacteria</taxon>
        <taxon>Pseudomonadati</taxon>
        <taxon>Bacteroidota</taxon>
        <taxon>Flavobacteriia</taxon>
        <taxon>Flavobacteriales</taxon>
        <taxon>Flavobacteriaceae</taxon>
        <taxon>Maribacter</taxon>
    </lineage>
</organism>
<evidence type="ECO:0000313" key="2">
    <source>
        <dbReference type="EMBL" id="SEC29872.1"/>
    </source>
</evidence>
<dbReference type="Gene3D" id="2.10.109.10">
    <property type="entry name" value="Umud Fragment, subunit A"/>
    <property type="match status" value="1"/>
</dbReference>
<dbReference type="RefSeq" id="WP_074673591.1">
    <property type="nucleotide sequence ID" value="NZ_FNTB01000001.1"/>
</dbReference>
<feature type="domain" description="Peptidase S24/S26A/S26B/S26C" evidence="1">
    <location>
        <begin position="23"/>
        <end position="99"/>
    </location>
</feature>
<dbReference type="AlphaFoldDB" id="A0A1H4RD94"/>
<name>A0A1H4RD94_9FLAO</name>
<gene>
    <name evidence="2" type="ORF">SAMN05192540_2833</name>
</gene>
<dbReference type="OrthoDB" id="9787787at2"/>
<evidence type="ECO:0000313" key="3">
    <source>
        <dbReference type="Proteomes" id="UP000183038"/>
    </source>
</evidence>